<dbReference type="Proteomes" id="UP001499947">
    <property type="component" value="Unassembled WGS sequence"/>
</dbReference>
<evidence type="ECO:0000313" key="3">
    <source>
        <dbReference type="EMBL" id="GAA1687260.1"/>
    </source>
</evidence>
<dbReference type="InterPro" id="IPR013783">
    <property type="entry name" value="Ig-like_fold"/>
</dbReference>
<accession>A0ABP4TFC2</accession>
<reference evidence="4" key="1">
    <citation type="journal article" date="2019" name="Int. J. Syst. Evol. Microbiol.">
        <title>The Global Catalogue of Microorganisms (GCM) 10K type strain sequencing project: providing services to taxonomists for standard genome sequencing and annotation.</title>
        <authorList>
            <consortium name="The Broad Institute Genomics Platform"/>
            <consortium name="The Broad Institute Genome Sequencing Center for Infectious Disease"/>
            <person name="Wu L."/>
            <person name="Ma J."/>
        </authorList>
    </citation>
    <scope>NUCLEOTIDE SEQUENCE [LARGE SCALE GENOMIC DNA]</scope>
    <source>
        <strain evidence="4">JCM 13244</strain>
    </source>
</reference>
<keyword evidence="4" id="KW-1185">Reference proteome</keyword>
<sequence>MATLTSLVNPATGTDQGKAGDTVTLSGSGLADTTRVNFGAEPVVPSTVTAGAVTATVPALCADQYRVTVTARTSTTSNFLPFFVIPAPVCHGLSSNAGPAGPTAVTLLGTGFLTATGVTFGSVGAATGTFPPATDGELTVTTPAHTTPIAGCTDTVDVTVTSLGGTSVPMGSGCAYTFYDAPSAVSVTPAAQLSGQNVTISGTCLLDATAVALSDGLTQTPATFVNLSPTQILAVVPVVLPGTYSVLVTTPGGTDTTAPPTLLVL</sequence>
<feature type="domain" description="IPT/TIG" evidence="2">
    <location>
        <begin position="8"/>
        <end position="78"/>
    </location>
</feature>
<gene>
    <name evidence="3" type="ORF">GCM10009680_28430</name>
</gene>
<name>A0ABP4TFC2_9ACTN</name>
<evidence type="ECO:0000256" key="1">
    <source>
        <dbReference type="SAM" id="MobiDB-lite"/>
    </source>
</evidence>
<organism evidence="3 4">
    <name type="scientific">Streptomyces yatensis</name>
    <dbReference type="NCBI Taxonomy" id="155177"/>
    <lineage>
        <taxon>Bacteria</taxon>
        <taxon>Bacillati</taxon>
        <taxon>Actinomycetota</taxon>
        <taxon>Actinomycetes</taxon>
        <taxon>Kitasatosporales</taxon>
        <taxon>Streptomycetaceae</taxon>
        <taxon>Streptomyces</taxon>
        <taxon>Streptomyces violaceusniger group</taxon>
    </lineage>
</organism>
<proteinExistence type="predicted"/>
<feature type="compositionally biased region" description="Polar residues" evidence="1">
    <location>
        <begin position="1"/>
        <end position="15"/>
    </location>
</feature>
<protein>
    <recommendedName>
        <fullName evidence="2">IPT/TIG domain-containing protein</fullName>
    </recommendedName>
</protein>
<dbReference type="InterPro" id="IPR014756">
    <property type="entry name" value="Ig_E-set"/>
</dbReference>
<feature type="region of interest" description="Disordered" evidence="1">
    <location>
        <begin position="1"/>
        <end position="24"/>
    </location>
</feature>
<dbReference type="InterPro" id="IPR002909">
    <property type="entry name" value="IPT_dom"/>
</dbReference>
<dbReference type="SUPFAM" id="SSF81296">
    <property type="entry name" value="E set domains"/>
    <property type="match status" value="3"/>
</dbReference>
<dbReference type="Pfam" id="PF01833">
    <property type="entry name" value="TIG"/>
    <property type="match status" value="2"/>
</dbReference>
<dbReference type="Gene3D" id="2.60.40.10">
    <property type="entry name" value="Immunoglobulins"/>
    <property type="match status" value="3"/>
</dbReference>
<feature type="domain" description="IPT/TIG" evidence="2">
    <location>
        <begin position="182"/>
        <end position="258"/>
    </location>
</feature>
<evidence type="ECO:0000259" key="2">
    <source>
        <dbReference type="Pfam" id="PF01833"/>
    </source>
</evidence>
<dbReference type="RefSeq" id="WP_211126140.1">
    <property type="nucleotide sequence ID" value="NZ_BAAALR010000034.1"/>
</dbReference>
<dbReference type="EMBL" id="BAAALR010000034">
    <property type="protein sequence ID" value="GAA1687260.1"/>
    <property type="molecule type" value="Genomic_DNA"/>
</dbReference>
<evidence type="ECO:0000313" key="4">
    <source>
        <dbReference type="Proteomes" id="UP001499947"/>
    </source>
</evidence>
<comment type="caution">
    <text evidence="3">The sequence shown here is derived from an EMBL/GenBank/DDBJ whole genome shotgun (WGS) entry which is preliminary data.</text>
</comment>